<organism evidence="2 3">
    <name type="scientific">Bacteroides nordii CL02T12C05</name>
    <dbReference type="NCBI Taxonomy" id="997884"/>
    <lineage>
        <taxon>Bacteria</taxon>
        <taxon>Pseudomonadati</taxon>
        <taxon>Bacteroidota</taxon>
        <taxon>Bacteroidia</taxon>
        <taxon>Bacteroidales</taxon>
        <taxon>Bacteroidaceae</taxon>
        <taxon>Bacteroides</taxon>
    </lineage>
</organism>
<dbReference type="EMBL" id="AGXS01000011">
    <property type="protein sequence ID" value="EIY53785.1"/>
    <property type="molecule type" value="Genomic_DNA"/>
</dbReference>
<evidence type="ECO:0000313" key="2">
    <source>
        <dbReference type="EMBL" id="EIY53785.1"/>
    </source>
</evidence>
<accession>I8XSA9</accession>
<keyword evidence="1" id="KW-1133">Transmembrane helix</keyword>
<protein>
    <submittedName>
        <fullName evidence="2">Uncharacterized protein</fullName>
    </submittedName>
</protein>
<name>I8XSA9_9BACE</name>
<dbReference type="HOGENOM" id="CLU_1451739_0_0_10"/>
<dbReference type="STRING" id="997884.HMPREF1068_00955"/>
<keyword evidence="1" id="KW-0812">Transmembrane</keyword>
<dbReference type="eggNOG" id="ENOG503487F">
    <property type="taxonomic scope" value="Bacteria"/>
</dbReference>
<dbReference type="Proteomes" id="UP000003089">
    <property type="component" value="Unassembled WGS sequence"/>
</dbReference>
<keyword evidence="3" id="KW-1185">Reference proteome</keyword>
<feature type="transmembrane region" description="Helical" evidence="1">
    <location>
        <begin position="27"/>
        <end position="47"/>
    </location>
</feature>
<proteinExistence type="predicted"/>
<dbReference type="AlphaFoldDB" id="I8XSA9"/>
<evidence type="ECO:0000313" key="3">
    <source>
        <dbReference type="Proteomes" id="UP000003089"/>
    </source>
</evidence>
<reference evidence="2 3" key="1">
    <citation type="submission" date="2012-02" db="EMBL/GenBank/DDBJ databases">
        <title>The Genome Sequence of Bacteroides nordii CL02T12C05.</title>
        <authorList>
            <consortium name="The Broad Institute Genome Sequencing Platform"/>
            <person name="Earl A."/>
            <person name="Ward D."/>
            <person name="Feldgarden M."/>
            <person name="Gevers D."/>
            <person name="Zitomersky N.L."/>
            <person name="Coyne M.J."/>
            <person name="Comstock L.E."/>
            <person name="Young S.K."/>
            <person name="Zeng Q."/>
            <person name="Gargeya S."/>
            <person name="Fitzgerald M."/>
            <person name="Haas B."/>
            <person name="Abouelleil A."/>
            <person name="Alvarado L."/>
            <person name="Arachchi H.M."/>
            <person name="Berlin A."/>
            <person name="Chapman S.B."/>
            <person name="Gearin G."/>
            <person name="Goldberg J."/>
            <person name="Griggs A."/>
            <person name="Gujja S."/>
            <person name="Hansen M."/>
            <person name="Heiman D."/>
            <person name="Howarth C."/>
            <person name="Larimer J."/>
            <person name="Lui A."/>
            <person name="MacDonald P.J.P."/>
            <person name="McCowen C."/>
            <person name="Montmayeur A."/>
            <person name="Murphy C."/>
            <person name="Neiman D."/>
            <person name="Pearson M."/>
            <person name="Priest M."/>
            <person name="Roberts A."/>
            <person name="Saif S."/>
            <person name="Shea T."/>
            <person name="Sisk P."/>
            <person name="Stolte C."/>
            <person name="Sykes S."/>
            <person name="Wortman J."/>
            <person name="Nusbaum C."/>
            <person name="Birren B."/>
        </authorList>
    </citation>
    <scope>NUCLEOTIDE SEQUENCE [LARGE SCALE GENOMIC DNA]</scope>
    <source>
        <strain evidence="2 3">CL02T12C05</strain>
    </source>
</reference>
<gene>
    <name evidence="2" type="ORF">HMPREF1068_00955</name>
</gene>
<dbReference type="RefSeq" id="WP_007483893.1">
    <property type="nucleotide sequence ID" value="NZ_JH724314.1"/>
</dbReference>
<comment type="caution">
    <text evidence="2">The sequence shown here is derived from an EMBL/GenBank/DDBJ whole genome shotgun (WGS) entry which is preliminary data.</text>
</comment>
<dbReference type="PATRIC" id="fig|997884.3.peg.966"/>
<evidence type="ECO:0000256" key="1">
    <source>
        <dbReference type="SAM" id="Phobius"/>
    </source>
</evidence>
<sequence>MIVIILLLMLIIALLDCLIRKDLRHSMIFAFPIIILIGIYVWLFTLLPVQWGLKKMPFIELVQIKEVPENDCQDSTIYSGIIEFMSDKTLNDYNLIVMKGSSIKNLSYNDFINNDSLSVFTSYEAEFVRKVNDKFLYKTLFITRQSNGRNINENIYCKVFLIRMFAPTYETNEIVIPYNKLFQIKE</sequence>
<keyword evidence="1" id="KW-0472">Membrane</keyword>